<evidence type="ECO:0000313" key="1">
    <source>
        <dbReference type="EMBL" id="GIY18746.1"/>
    </source>
</evidence>
<organism evidence="1 2">
    <name type="scientific">Caerostris darwini</name>
    <dbReference type="NCBI Taxonomy" id="1538125"/>
    <lineage>
        <taxon>Eukaryota</taxon>
        <taxon>Metazoa</taxon>
        <taxon>Ecdysozoa</taxon>
        <taxon>Arthropoda</taxon>
        <taxon>Chelicerata</taxon>
        <taxon>Arachnida</taxon>
        <taxon>Araneae</taxon>
        <taxon>Araneomorphae</taxon>
        <taxon>Entelegynae</taxon>
        <taxon>Araneoidea</taxon>
        <taxon>Araneidae</taxon>
        <taxon>Caerostris</taxon>
    </lineage>
</organism>
<name>A0AAV4REJ8_9ARAC</name>
<sequence>MQHLEQEKNKDDYNFQWIKCSFSHENGAFLERYSFPSKVIRYGPLAFSIPLLTSETREARVRNEMITRRSKGCWPKFRSSLLLVDGRCFCVTPDAVAHCFLIALLFLWKMLAEDSLKKIGRSGRFFSPVSLFLASSSYVMASSKR</sequence>
<comment type="caution">
    <text evidence="1">The sequence shown here is derived from an EMBL/GenBank/DDBJ whole genome shotgun (WGS) entry which is preliminary data.</text>
</comment>
<gene>
    <name evidence="1" type="ORF">CDAR_605521</name>
</gene>
<reference evidence="1 2" key="1">
    <citation type="submission" date="2021-06" db="EMBL/GenBank/DDBJ databases">
        <title>Caerostris darwini draft genome.</title>
        <authorList>
            <person name="Kono N."/>
            <person name="Arakawa K."/>
        </authorList>
    </citation>
    <scope>NUCLEOTIDE SEQUENCE [LARGE SCALE GENOMIC DNA]</scope>
</reference>
<dbReference type="AlphaFoldDB" id="A0AAV4REJ8"/>
<evidence type="ECO:0000313" key="2">
    <source>
        <dbReference type="Proteomes" id="UP001054837"/>
    </source>
</evidence>
<dbReference type="EMBL" id="BPLQ01005941">
    <property type="protein sequence ID" value="GIY18746.1"/>
    <property type="molecule type" value="Genomic_DNA"/>
</dbReference>
<accession>A0AAV4REJ8</accession>
<dbReference type="Proteomes" id="UP001054837">
    <property type="component" value="Unassembled WGS sequence"/>
</dbReference>
<keyword evidence="2" id="KW-1185">Reference proteome</keyword>
<proteinExistence type="predicted"/>
<protein>
    <submittedName>
        <fullName evidence="1">Uncharacterized protein</fullName>
    </submittedName>
</protein>